<dbReference type="SUPFAM" id="SSF51182">
    <property type="entry name" value="RmlC-like cupins"/>
    <property type="match status" value="1"/>
</dbReference>
<evidence type="ECO:0000313" key="3">
    <source>
        <dbReference type="Proteomes" id="UP001300261"/>
    </source>
</evidence>
<organism evidence="2 3">
    <name type="scientific">Roseibium salinum</name>
    <dbReference type="NCBI Taxonomy" id="1604349"/>
    <lineage>
        <taxon>Bacteria</taxon>
        <taxon>Pseudomonadati</taxon>
        <taxon>Pseudomonadota</taxon>
        <taxon>Alphaproteobacteria</taxon>
        <taxon>Hyphomicrobiales</taxon>
        <taxon>Stappiaceae</taxon>
        <taxon>Roseibium</taxon>
    </lineage>
</organism>
<dbReference type="Proteomes" id="UP001300261">
    <property type="component" value="Unassembled WGS sequence"/>
</dbReference>
<accession>A0ABT3QVF4</accession>
<dbReference type="EMBL" id="JAPEVI010000001">
    <property type="protein sequence ID" value="MCX2720901.1"/>
    <property type="molecule type" value="Genomic_DNA"/>
</dbReference>
<sequence length="185" mass="20542">MSRYVRRVVTGHDETGKAIVVSDGPATNILERPSRPGVALINLWQNFETPAAWDGPDETVEDALILHPPHNGAVFRVIHFEPENPEVLATLDGKAAFSAMGAGNNIIEGARHPFMHRTDSVDFAVVLKGRIMMLLDDTELELREGDTLVQRGNNHAWSNRFDETCIMAFVLIDGKGSVERWNKQS</sequence>
<dbReference type="Gene3D" id="2.60.120.10">
    <property type="entry name" value="Jelly Rolls"/>
    <property type="match status" value="1"/>
</dbReference>
<protein>
    <submittedName>
        <fullName evidence="2">Cupin domain-containing protein</fullName>
    </submittedName>
</protein>
<gene>
    <name evidence="2" type="ORF">ON753_00535</name>
</gene>
<dbReference type="InterPro" id="IPR013096">
    <property type="entry name" value="Cupin_2"/>
</dbReference>
<dbReference type="InterPro" id="IPR014710">
    <property type="entry name" value="RmlC-like_jellyroll"/>
</dbReference>
<comment type="caution">
    <text evidence="2">The sequence shown here is derived from an EMBL/GenBank/DDBJ whole genome shotgun (WGS) entry which is preliminary data.</text>
</comment>
<dbReference type="Pfam" id="PF07883">
    <property type="entry name" value="Cupin_2"/>
    <property type="match status" value="1"/>
</dbReference>
<keyword evidence="3" id="KW-1185">Reference proteome</keyword>
<evidence type="ECO:0000259" key="1">
    <source>
        <dbReference type="Pfam" id="PF07883"/>
    </source>
</evidence>
<reference evidence="2 3" key="1">
    <citation type="journal article" date="2016" name="Int. J. Syst. Evol. Microbiol.">
        <title>Labrenzia salina sp. nov., isolated from the rhizosphere of the halophyte Arthrocnemum macrostachyum.</title>
        <authorList>
            <person name="Camacho M."/>
            <person name="Redondo-Gomez S."/>
            <person name="Rodriguez-Llorente I."/>
            <person name="Rohde M."/>
            <person name="Sproer C."/>
            <person name="Schumann P."/>
            <person name="Klenk H.P."/>
            <person name="Montero-Calasanz M.D.C."/>
        </authorList>
    </citation>
    <scope>NUCLEOTIDE SEQUENCE [LARGE SCALE GENOMIC DNA]</scope>
    <source>
        <strain evidence="2 3">DSM 29163</strain>
    </source>
</reference>
<dbReference type="RefSeq" id="WP_265960598.1">
    <property type="nucleotide sequence ID" value="NZ_JAPEVI010000001.1"/>
</dbReference>
<dbReference type="PANTHER" id="PTHR36156">
    <property type="entry name" value="SLR2101 PROTEIN"/>
    <property type="match status" value="1"/>
</dbReference>
<proteinExistence type="predicted"/>
<evidence type="ECO:0000313" key="2">
    <source>
        <dbReference type="EMBL" id="MCX2720901.1"/>
    </source>
</evidence>
<dbReference type="InterPro" id="IPR011051">
    <property type="entry name" value="RmlC_Cupin_sf"/>
</dbReference>
<feature type="domain" description="Cupin type-2" evidence="1">
    <location>
        <begin position="109"/>
        <end position="169"/>
    </location>
</feature>
<dbReference type="CDD" id="cd02231">
    <property type="entry name" value="cupin_BLL6423-like"/>
    <property type="match status" value="1"/>
</dbReference>
<dbReference type="Gene3D" id="2.20.70.150">
    <property type="match status" value="1"/>
</dbReference>
<dbReference type="InterPro" id="IPR047142">
    <property type="entry name" value="OryJ/VirC-like"/>
</dbReference>
<name>A0ABT3QVF4_9HYPH</name>
<dbReference type="PANTHER" id="PTHR36156:SF2">
    <property type="entry name" value="CUPIN TYPE-2 DOMAIN-CONTAINING PROTEIN"/>
    <property type="match status" value="1"/>
</dbReference>